<name>A0A9K3KKG1_9STRA</name>
<dbReference type="EMBL" id="JAGRRH010000022">
    <property type="protein sequence ID" value="KAG7344956.1"/>
    <property type="molecule type" value="Genomic_DNA"/>
</dbReference>
<gene>
    <name evidence="1" type="ORF">IV203_032487</name>
</gene>
<proteinExistence type="predicted"/>
<dbReference type="OrthoDB" id="413361at2759"/>
<comment type="caution">
    <text evidence="1">The sequence shown here is derived from an EMBL/GenBank/DDBJ whole genome shotgun (WGS) entry which is preliminary data.</text>
</comment>
<evidence type="ECO:0000313" key="1">
    <source>
        <dbReference type="EMBL" id="KAG7344956.1"/>
    </source>
</evidence>
<dbReference type="Proteomes" id="UP000693970">
    <property type="component" value="Unassembled WGS sequence"/>
</dbReference>
<protein>
    <submittedName>
        <fullName evidence="1">Uncharacterized protein</fullName>
    </submittedName>
</protein>
<evidence type="ECO:0000313" key="2">
    <source>
        <dbReference type="Proteomes" id="UP000693970"/>
    </source>
</evidence>
<sequence length="99" mass="11272">MEPTIFLPAPDTSKQILKLPPHVMNHWGASLLKEFMKKETVIIDTPNIGDPITPVTAKVRVKRTKDGMIEKLKSRIALRGDFMRDNVKIPETWCLILHA</sequence>
<dbReference type="AlphaFoldDB" id="A0A9K3KKG1"/>
<reference evidence="1" key="2">
    <citation type="submission" date="2021-04" db="EMBL/GenBank/DDBJ databases">
        <authorList>
            <person name="Podell S."/>
        </authorList>
    </citation>
    <scope>NUCLEOTIDE SEQUENCE</scope>
    <source>
        <strain evidence="1">Hildebrandi</strain>
    </source>
</reference>
<organism evidence="1 2">
    <name type="scientific">Nitzschia inconspicua</name>
    <dbReference type="NCBI Taxonomy" id="303405"/>
    <lineage>
        <taxon>Eukaryota</taxon>
        <taxon>Sar</taxon>
        <taxon>Stramenopiles</taxon>
        <taxon>Ochrophyta</taxon>
        <taxon>Bacillariophyta</taxon>
        <taxon>Bacillariophyceae</taxon>
        <taxon>Bacillariophycidae</taxon>
        <taxon>Bacillariales</taxon>
        <taxon>Bacillariaceae</taxon>
        <taxon>Nitzschia</taxon>
    </lineage>
</organism>
<reference evidence="1" key="1">
    <citation type="journal article" date="2021" name="Sci. Rep.">
        <title>Diploid genomic architecture of Nitzschia inconspicua, an elite biomass production diatom.</title>
        <authorList>
            <person name="Oliver A."/>
            <person name="Podell S."/>
            <person name="Pinowska A."/>
            <person name="Traller J.C."/>
            <person name="Smith S.R."/>
            <person name="McClure R."/>
            <person name="Beliaev A."/>
            <person name="Bohutskyi P."/>
            <person name="Hill E.A."/>
            <person name="Rabines A."/>
            <person name="Zheng H."/>
            <person name="Allen L.Z."/>
            <person name="Kuo A."/>
            <person name="Grigoriev I.V."/>
            <person name="Allen A.E."/>
            <person name="Hazlebeck D."/>
            <person name="Allen E.E."/>
        </authorList>
    </citation>
    <scope>NUCLEOTIDE SEQUENCE</scope>
    <source>
        <strain evidence="1">Hildebrandi</strain>
    </source>
</reference>
<accession>A0A9K3KKG1</accession>
<keyword evidence="2" id="KW-1185">Reference proteome</keyword>